<dbReference type="AlphaFoldDB" id="A0A6M3IGX2"/>
<dbReference type="InterPro" id="IPR013429">
    <property type="entry name" value="Regulatory_FmdB_Zinc_ribbon"/>
</dbReference>
<evidence type="ECO:0000256" key="1">
    <source>
        <dbReference type="SAM" id="MobiDB-lite"/>
    </source>
</evidence>
<name>A0A6M3IGX2_9ZZZZ</name>
<accession>A0A6M3IGX2</accession>
<dbReference type="SMART" id="SM00834">
    <property type="entry name" value="CxxC_CXXC_SSSS"/>
    <property type="match status" value="1"/>
</dbReference>
<protein>
    <recommendedName>
        <fullName evidence="2">Putative regulatory protein FmdB zinc ribbon domain-containing protein</fullName>
    </recommendedName>
</protein>
<feature type="region of interest" description="Disordered" evidence="1">
    <location>
        <begin position="1"/>
        <end position="25"/>
    </location>
</feature>
<evidence type="ECO:0000259" key="2">
    <source>
        <dbReference type="SMART" id="SM00834"/>
    </source>
</evidence>
<proteinExistence type="predicted"/>
<dbReference type="EMBL" id="MT141231">
    <property type="protein sequence ID" value="QJA56643.1"/>
    <property type="molecule type" value="Genomic_DNA"/>
</dbReference>
<organism evidence="3">
    <name type="scientific">viral metagenome</name>
    <dbReference type="NCBI Taxonomy" id="1070528"/>
    <lineage>
        <taxon>unclassified sequences</taxon>
        <taxon>metagenomes</taxon>
        <taxon>organismal metagenomes</taxon>
    </lineage>
</organism>
<gene>
    <name evidence="3" type="ORF">MM415B01812_0012</name>
</gene>
<dbReference type="Pfam" id="PF09723">
    <property type="entry name" value="Zn_ribbon_8"/>
    <property type="match status" value="1"/>
</dbReference>
<evidence type="ECO:0000313" key="3">
    <source>
        <dbReference type="EMBL" id="QJA56643.1"/>
    </source>
</evidence>
<reference evidence="3" key="1">
    <citation type="submission" date="2020-03" db="EMBL/GenBank/DDBJ databases">
        <title>The deep terrestrial virosphere.</title>
        <authorList>
            <person name="Holmfeldt K."/>
            <person name="Nilsson E."/>
            <person name="Simone D."/>
            <person name="Lopez-Fernandez M."/>
            <person name="Wu X."/>
            <person name="de Brujin I."/>
            <person name="Lundin D."/>
            <person name="Andersson A."/>
            <person name="Bertilsson S."/>
            <person name="Dopson M."/>
        </authorList>
    </citation>
    <scope>NUCLEOTIDE SEQUENCE</scope>
    <source>
        <strain evidence="3">MM415B01812</strain>
    </source>
</reference>
<dbReference type="NCBIfam" id="TIGR02605">
    <property type="entry name" value="CxxC_CxxC_SSSS"/>
    <property type="match status" value="1"/>
</dbReference>
<feature type="domain" description="Putative regulatory protein FmdB zinc ribbon" evidence="2">
    <location>
        <begin position="31"/>
        <end position="69"/>
    </location>
</feature>
<sequence length="118" mass="13568">MPQTDIKRKLLHDAQNEKRVQSNKRGGEEVMPLYPYLCKTCGTEAELITKHDEYPPCPDCGLKLERQFHSRFGINMGPAGARGGWDETLGHYSTNKEWREKCEKAGVKPAMSKKVWFR</sequence>